<feature type="domain" description="RING-type" evidence="6">
    <location>
        <begin position="140"/>
        <end position="182"/>
    </location>
</feature>
<evidence type="ECO:0000256" key="5">
    <source>
        <dbReference type="SAM" id="Coils"/>
    </source>
</evidence>
<keyword evidence="3" id="KW-0862">Zinc</keyword>
<evidence type="ECO:0000256" key="3">
    <source>
        <dbReference type="ARBA" id="ARBA00022833"/>
    </source>
</evidence>
<keyword evidence="1" id="KW-0479">Metal-binding</keyword>
<organism evidence="7 8">
    <name type="scientific">Obba rivulosa</name>
    <dbReference type="NCBI Taxonomy" id="1052685"/>
    <lineage>
        <taxon>Eukaryota</taxon>
        <taxon>Fungi</taxon>
        <taxon>Dikarya</taxon>
        <taxon>Basidiomycota</taxon>
        <taxon>Agaricomycotina</taxon>
        <taxon>Agaricomycetes</taxon>
        <taxon>Polyporales</taxon>
        <taxon>Gelatoporiaceae</taxon>
        <taxon>Obba</taxon>
    </lineage>
</organism>
<feature type="non-terminal residue" evidence="7">
    <location>
        <position position="274"/>
    </location>
</feature>
<gene>
    <name evidence="7" type="ORF">OBBRIDRAFT_723119</name>
</gene>
<dbReference type="Proteomes" id="UP000250043">
    <property type="component" value="Unassembled WGS sequence"/>
</dbReference>
<dbReference type="InterPro" id="IPR001841">
    <property type="entry name" value="Znf_RING"/>
</dbReference>
<dbReference type="SUPFAM" id="SSF57850">
    <property type="entry name" value="RING/U-box"/>
    <property type="match status" value="1"/>
</dbReference>
<evidence type="ECO:0000313" key="8">
    <source>
        <dbReference type="Proteomes" id="UP000250043"/>
    </source>
</evidence>
<proteinExistence type="predicted"/>
<protein>
    <recommendedName>
        <fullName evidence="6">RING-type domain-containing protein</fullName>
    </recommendedName>
</protein>
<dbReference type="PROSITE" id="PS00518">
    <property type="entry name" value="ZF_RING_1"/>
    <property type="match status" value="1"/>
</dbReference>
<evidence type="ECO:0000259" key="6">
    <source>
        <dbReference type="PROSITE" id="PS50089"/>
    </source>
</evidence>
<feature type="coiled-coil region" evidence="5">
    <location>
        <begin position="20"/>
        <end position="110"/>
    </location>
</feature>
<keyword evidence="2 4" id="KW-0863">Zinc-finger</keyword>
<dbReference type="EMBL" id="KV722345">
    <property type="protein sequence ID" value="OCH94315.1"/>
    <property type="molecule type" value="Genomic_DNA"/>
</dbReference>
<dbReference type="GO" id="GO:0008270">
    <property type="term" value="F:zinc ion binding"/>
    <property type="evidence" value="ECO:0007669"/>
    <property type="project" value="UniProtKB-KW"/>
</dbReference>
<dbReference type="InterPro" id="IPR017907">
    <property type="entry name" value="Znf_RING_CS"/>
</dbReference>
<evidence type="ECO:0000313" key="7">
    <source>
        <dbReference type="EMBL" id="OCH94315.1"/>
    </source>
</evidence>
<dbReference type="PROSITE" id="PS50089">
    <property type="entry name" value="ZF_RING_2"/>
    <property type="match status" value="1"/>
</dbReference>
<keyword evidence="8" id="KW-1185">Reference proteome</keyword>
<dbReference type="InterPro" id="IPR013083">
    <property type="entry name" value="Znf_RING/FYVE/PHD"/>
</dbReference>
<sequence length="274" mass="31819">SVQVHLSRATAAARTFRREFSVLKVQNEELTRKLARLEQAEDVSIQPRRGRSGGPTVSKLQAEVKDLKRKIHGLERGREKDRKRIEKLRVKEVKEEAADLEEDVEFEVGDSAYRMRKLLRRFHDLMVAPAINADEEGEECPICMEKMEVGKCASLICDHTFCENCLAKVSRGSDIVRCPQCRRECARDEIEVVQYSASQQWDALLEVARNWARMDRRREAETSEEEAEEEFIDDERPDARYPVYHNDTWFLLTLREAQPHPNNPARSLVHLSTR</sequence>
<evidence type="ECO:0000256" key="2">
    <source>
        <dbReference type="ARBA" id="ARBA00022771"/>
    </source>
</evidence>
<evidence type="ECO:0000256" key="1">
    <source>
        <dbReference type="ARBA" id="ARBA00022723"/>
    </source>
</evidence>
<dbReference type="Pfam" id="PF13639">
    <property type="entry name" value="zf-RING_2"/>
    <property type="match status" value="1"/>
</dbReference>
<name>A0A8E2DR82_9APHY</name>
<keyword evidence="5" id="KW-0175">Coiled coil</keyword>
<dbReference type="Gene3D" id="3.30.40.10">
    <property type="entry name" value="Zinc/RING finger domain, C3HC4 (zinc finger)"/>
    <property type="match status" value="1"/>
</dbReference>
<reference evidence="7 8" key="1">
    <citation type="submission" date="2016-07" db="EMBL/GenBank/DDBJ databases">
        <title>Draft genome of the white-rot fungus Obba rivulosa 3A-2.</title>
        <authorList>
            <consortium name="DOE Joint Genome Institute"/>
            <person name="Miettinen O."/>
            <person name="Riley R."/>
            <person name="Acob R."/>
            <person name="Barry K."/>
            <person name="Cullen D."/>
            <person name="De Vries R."/>
            <person name="Hainaut M."/>
            <person name="Hatakka A."/>
            <person name="Henrissat B."/>
            <person name="Hilden K."/>
            <person name="Kuo R."/>
            <person name="Labutti K."/>
            <person name="Lipzen A."/>
            <person name="Makela M.R."/>
            <person name="Sandor L."/>
            <person name="Spatafora J.W."/>
            <person name="Grigoriev I.V."/>
            <person name="Hibbett D.S."/>
        </authorList>
    </citation>
    <scope>NUCLEOTIDE SEQUENCE [LARGE SCALE GENOMIC DNA]</scope>
    <source>
        <strain evidence="7 8">3A-2</strain>
    </source>
</reference>
<dbReference type="SMART" id="SM00184">
    <property type="entry name" value="RING"/>
    <property type="match status" value="1"/>
</dbReference>
<dbReference type="AlphaFoldDB" id="A0A8E2DR82"/>
<dbReference type="OrthoDB" id="1923159at2759"/>
<dbReference type="CDD" id="cd16564">
    <property type="entry name" value="RING-HC_RNF222"/>
    <property type="match status" value="1"/>
</dbReference>
<evidence type="ECO:0000256" key="4">
    <source>
        <dbReference type="PROSITE-ProRule" id="PRU00175"/>
    </source>
</evidence>
<accession>A0A8E2DR82</accession>